<evidence type="ECO:0000313" key="1">
    <source>
        <dbReference type="EMBL" id="VDP20925.1"/>
    </source>
</evidence>
<dbReference type="Gene3D" id="4.10.75.10">
    <property type="entry name" value="Elafin-like"/>
    <property type="match status" value="1"/>
</dbReference>
<organism evidence="3">
    <name type="scientific">Soboliphyme baturini</name>
    <dbReference type="NCBI Taxonomy" id="241478"/>
    <lineage>
        <taxon>Eukaryota</taxon>
        <taxon>Metazoa</taxon>
        <taxon>Ecdysozoa</taxon>
        <taxon>Nematoda</taxon>
        <taxon>Enoplea</taxon>
        <taxon>Dorylaimia</taxon>
        <taxon>Dioctophymatida</taxon>
        <taxon>Dioctophymatoidea</taxon>
        <taxon>Soboliphymatidae</taxon>
        <taxon>Soboliphyme</taxon>
    </lineage>
</organism>
<keyword evidence="2" id="KW-1185">Reference proteome</keyword>
<dbReference type="AlphaFoldDB" id="A0A183IZL2"/>
<proteinExistence type="predicted"/>
<gene>
    <name evidence="1" type="ORF">SBAD_LOCUS9060</name>
</gene>
<sequence length="230" mass="25435">MDVTALKFDQCNSHLGCTGLLNCCPTPLGYRCIPPRISCTVKPGKCSHLSETQEVGKKTLNCTCDDDCLNEDKCCLIGKQKRCIKPPQLKKGANSTLSSTKHPGSGLLNLSGWKLFYSGADITTGAQAGVAEGWLHQAKALTLVQFYASNLKGEYEIFVKRNLLSEVANTESLILMGDFDAHVGADSETWKVEIGKNGPNDFNNNDMKLLRFYANRFCHPHTEKKDFLRR</sequence>
<dbReference type="OrthoDB" id="410381at2759"/>
<dbReference type="WBParaSite" id="SBAD_0000938601-mRNA-1">
    <property type="protein sequence ID" value="SBAD_0000938601-mRNA-1"/>
    <property type="gene ID" value="SBAD_0000938601"/>
</dbReference>
<dbReference type="InterPro" id="IPR036645">
    <property type="entry name" value="Elafin-like_sf"/>
</dbReference>
<reference evidence="1 2" key="2">
    <citation type="submission" date="2018-11" db="EMBL/GenBank/DDBJ databases">
        <authorList>
            <consortium name="Pathogen Informatics"/>
        </authorList>
    </citation>
    <scope>NUCLEOTIDE SEQUENCE [LARGE SCALE GENOMIC DNA]</scope>
</reference>
<evidence type="ECO:0000313" key="2">
    <source>
        <dbReference type="Proteomes" id="UP000270296"/>
    </source>
</evidence>
<dbReference type="EMBL" id="UZAM01012264">
    <property type="protein sequence ID" value="VDP20925.1"/>
    <property type="molecule type" value="Genomic_DNA"/>
</dbReference>
<accession>A0A183IZL2</accession>
<dbReference type="SUPFAM" id="SSF57256">
    <property type="entry name" value="Elafin-like"/>
    <property type="match status" value="1"/>
</dbReference>
<name>A0A183IZL2_9BILA</name>
<dbReference type="Proteomes" id="UP000270296">
    <property type="component" value="Unassembled WGS sequence"/>
</dbReference>
<reference evidence="3" key="1">
    <citation type="submission" date="2016-06" db="UniProtKB">
        <authorList>
            <consortium name="WormBaseParasite"/>
        </authorList>
    </citation>
    <scope>IDENTIFICATION</scope>
</reference>
<evidence type="ECO:0000313" key="3">
    <source>
        <dbReference type="WBParaSite" id="SBAD_0000938601-mRNA-1"/>
    </source>
</evidence>
<protein>
    <submittedName>
        <fullName evidence="3">WAP domain-containing protein</fullName>
    </submittedName>
</protein>